<dbReference type="InterPro" id="IPR036465">
    <property type="entry name" value="vWFA_dom_sf"/>
</dbReference>
<dbReference type="RefSeq" id="WP_151972027.1">
    <property type="nucleotide sequence ID" value="NZ_AP019860.1"/>
</dbReference>
<dbReference type="SUPFAM" id="SSF53300">
    <property type="entry name" value="vWA-like"/>
    <property type="match status" value="1"/>
</dbReference>
<organism evidence="2 3">
    <name type="scientific">Uabimicrobium amorphum</name>
    <dbReference type="NCBI Taxonomy" id="2596890"/>
    <lineage>
        <taxon>Bacteria</taxon>
        <taxon>Pseudomonadati</taxon>
        <taxon>Planctomycetota</taxon>
        <taxon>Candidatus Uabimicrobiia</taxon>
        <taxon>Candidatus Uabimicrobiales</taxon>
        <taxon>Candidatus Uabimicrobiaceae</taxon>
        <taxon>Candidatus Uabimicrobium</taxon>
    </lineage>
</organism>
<evidence type="ECO:0000259" key="1">
    <source>
        <dbReference type="PROSITE" id="PS51468"/>
    </source>
</evidence>
<dbReference type="AlphaFoldDB" id="A0A5S9F869"/>
<dbReference type="Gene3D" id="2.60.120.380">
    <property type="match status" value="1"/>
</dbReference>
<dbReference type="InterPro" id="IPR019220">
    <property type="entry name" value="DUF2135"/>
</dbReference>
<dbReference type="PROSITE" id="PS51468">
    <property type="entry name" value="VIT"/>
    <property type="match status" value="1"/>
</dbReference>
<keyword evidence="3" id="KW-1185">Reference proteome</keyword>
<gene>
    <name evidence="2" type="ORF">UABAM_06388</name>
</gene>
<evidence type="ECO:0000313" key="2">
    <source>
        <dbReference type="EMBL" id="BBM87972.1"/>
    </source>
</evidence>
<sequence length="1010" mass="114996">MPLRILVVIICSFMMSCSTEKSADLQLTNSKRIVDAQPLGLRLFDNGEEEDSLVEGDGDSIELESDGKITEKDKETGQKQDAKKWVRNKKDTNVAQVRVGNDEFLELKSVRTLVSVEGIRTRTVVDHVFHNSYERTLEGDFRYKLPDNASICYFAFYPEGFVSKDSDKEVALPSLPTAAQIHRKKIEDYFAEEESNFGKAKIAHAVPRQKALQAYEAVVRRGVDPALVEWAGGNVFITRVFPLQANQYYRIVIGYEQTLIDVEDVITYQFSCADVDSDFMLVADKSYIESSQMNVATPASESDEFVSYQTRVRNKNVVFRANLTQKFITSQDEKQGITYSYGYVSPQFSSPQYNSRSKRAIFLLDTSLSQEKQEFGMYVALLEKILERNRDIEEFNVLFFDVSSGWLQDGWIANSPVGLALFRDKTQVMHLEGATDVTQALQHMVDTPWLNEQNANVDVFFLSNGQHNWGELSLRKSMAKFRQKLQFSPHFFCYNLGLGTANTVLFDLLNEFGGGSFSSTMQLDELAVAHRRSTLFVENIYGEGISDLVTAGSVKVLYPGQRILLAGKITGNEARITITGRIGTQRKSFVFTVPTKSSGSLAPRAFGELVVRKMESLEDPALEETIVAYARYFSIPGKTCSLLMLESQEDYQEFNVNLQKDSQKIENTMVKQVLENIDASLEKSISSPKNSFMYFWETLKDNELVKLNPQNVEELLSLLDDTHFTFSPQKLRYDFSSQKEGASENFLFYIKKAQSYDAKRNLSGYLRAVSSIVELKSQESSALRVAGYLLLKEQVASHAVSIFTRVRDKRPFEPQVYRDLAKSYAALEKYHIAALYYEILISGTWNERFRQINSIAQEEYAHILRKITQETRESFFQKRLQSIAEKTTQHNDITVTITWTTNDTDVDLWVIEPSGEKCYYENKNTRSGGQISDDVTQGYGPERYALKKAAAGEYKIKVNYFRSNEARISDITFVETTITTHSGSRDARTRSFYTMLTSSKEETHIDTLKW</sequence>
<accession>A0A5S9F869</accession>
<name>A0A5S9F869_UABAM</name>
<proteinExistence type="predicted"/>
<dbReference type="SUPFAM" id="SSF48452">
    <property type="entry name" value="TPR-like"/>
    <property type="match status" value="1"/>
</dbReference>
<feature type="domain" description="VIT" evidence="1">
    <location>
        <begin position="91"/>
        <end position="257"/>
    </location>
</feature>
<dbReference type="KEGG" id="uam:UABAM_06388"/>
<dbReference type="Proteomes" id="UP000326354">
    <property type="component" value="Chromosome"/>
</dbReference>
<dbReference type="PROSITE" id="PS51257">
    <property type="entry name" value="PROKAR_LIPOPROTEIN"/>
    <property type="match status" value="1"/>
</dbReference>
<protein>
    <recommendedName>
        <fullName evidence="1">VIT domain-containing protein</fullName>
    </recommendedName>
</protein>
<dbReference type="InterPro" id="IPR011990">
    <property type="entry name" value="TPR-like_helical_dom_sf"/>
</dbReference>
<reference evidence="2 3" key="1">
    <citation type="submission" date="2019-08" db="EMBL/GenBank/DDBJ databases">
        <title>Complete genome sequence of Candidatus Uab amorphum.</title>
        <authorList>
            <person name="Shiratori T."/>
            <person name="Suzuki S."/>
            <person name="Kakizawa Y."/>
            <person name="Ishida K."/>
        </authorList>
    </citation>
    <scope>NUCLEOTIDE SEQUENCE [LARGE SCALE GENOMIC DNA]</scope>
    <source>
        <strain evidence="2 3">SRT547</strain>
    </source>
</reference>
<dbReference type="OrthoDB" id="266279at2"/>
<dbReference type="InterPro" id="IPR013694">
    <property type="entry name" value="VIT"/>
</dbReference>
<dbReference type="Pfam" id="PF09906">
    <property type="entry name" value="DUF2135"/>
    <property type="match status" value="1"/>
</dbReference>
<evidence type="ECO:0000313" key="3">
    <source>
        <dbReference type="Proteomes" id="UP000326354"/>
    </source>
</evidence>
<dbReference type="EMBL" id="AP019860">
    <property type="protein sequence ID" value="BBM87972.1"/>
    <property type="molecule type" value="Genomic_DNA"/>
</dbReference>
<dbReference type="Gene3D" id="1.25.40.10">
    <property type="entry name" value="Tetratricopeptide repeat domain"/>
    <property type="match status" value="1"/>
</dbReference>